<protein>
    <submittedName>
        <fullName evidence="3">Uncharacterized protein</fullName>
    </submittedName>
</protein>
<organism evidence="3 4">
    <name type="scientific">Microvenator marinus</name>
    <dbReference type="NCBI Taxonomy" id="2600177"/>
    <lineage>
        <taxon>Bacteria</taxon>
        <taxon>Deltaproteobacteria</taxon>
        <taxon>Bradymonadales</taxon>
        <taxon>Microvenatoraceae</taxon>
        <taxon>Microvenator</taxon>
    </lineage>
</organism>
<keyword evidence="2" id="KW-0732">Signal</keyword>
<keyword evidence="4" id="KW-1185">Reference proteome</keyword>
<feature type="region of interest" description="Disordered" evidence="1">
    <location>
        <begin position="24"/>
        <end position="69"/>
    </location>
</feature>
<evidence type="ECO:0000256" key="2">
    <source>
        <dbReference type="SAM" id="SignalP"/>
    </source>
</evidence>
<dbReference type="Proteomes" id="UP000321595">
    <property type="component" value="Chromosome"/>
</dbReference>
<dbReference type="EMBL" id="CP042467">
    <property type="protein sequence ID" value="QED27011.1"/>
    <property type="molecule type" value="Genomic_DNA"/>
</dbReference>
<feature type="compositionally biased region" description="Low complexity" evidence="1">
    <location>
        <begin position="32"/>
        <end position="65"/>
    </location>
</feature>
<feature type="chain" id="PRO_5023069869" evidence="2">
    <location>
        <begin position="21"/>
        <end position="274"/>
    </location>
</feature>
<evidence type="ECO:0000313" key="4">
    <source>
        <dbReference type="Proteomes" id="UP000321595"/>
    </source>
</evidence>
<dbReference type="AlphaFoldDB" id="A0A5B8XP39"/>
<name>A0A5B8XP39_9DELT</name>
<evidence type="ECO:0000313" key="3">
    <source>
        <dbReference type="EMBL" id="QED27011.1"/>
    </source>
</evidence>
<proteinExistence type="predicted"/>
<dbReference type="KEGG" id="bbae:FRD01_07100"/>
<accession>A0A5B8XP39</accession>
<reference evidence="3 4" key="1">
    <citation type="submission" date="2019-08" db="EMBL/GenBank/DDBJ databases">
        <authorList>
            <person name="Liang Q."/>
        </authorList>
    </citation>
    <scope>NUCLEOTIDE SEQUENCE [LARGE SCALE GENOMIC DNA]</scope>
    <source>
        <strain evidence="3 4">V1718</strain>
    </source>
</reference>
<dbReference type="PROSITE" id="PS51257">
    <property type="entry name" value="PROKAR_LIPOPROTEIN"/>
    <property type="match status" value="1"/>
</dbReference>
<evidence type="ECO:0000256" key="1">
    <source>
        <dbReference type="SAM" id="MobiDB-lite"/>
    </source>
</evidence>
<dbReference type="RefSeq" id="WP_146958696.1">
    <property type="nucleotide sequence ID" value="NZ_CP042467.1"/>
</dbReference>
<dbReference type="OrthoDB" id="5505241at2"/>
<feature type="signal peptide" evidence="2">
    <location>
        <begin position="1"/>
        <end position="20"/>
    </location>
</feature>
<sequence length="274" mass="28914">MRWIYLAIVSLLVACGDDTAPPASTNNMSVGTNNQTNTNNTQTNTSNNATLPSTNQSATQTNNTTGPLPDCDLLDPEIGVCDPLCQRGCDSGEACVTEENAEGFEVSCVDAGAGIQDTPCEADSDCRAGLTCLAPEGGESVCVEYCRTGSDAQPQCAPDYTCRPFGRESRVGICFLATNECTFFPDSCPADRECYSTDNGTRCGIFDPEAEPGVTCENSNECNEGFRCAGTGASDLTCKQICNPDEEVDTCPESTTCQIMRNSSGESLGWGACF</sequence>
<gene>
    <name evidence="3" type="ORF">FRD01_07100</name>
</gene>